<sequence length="355" mass="39510">MPISPAPSSSRGDLVLQPGYFTSSVYVKAVRDDITSLILLFHEQYSQNRPAQPFLLFKDIWTSQGWKWLHFKVFDDRARKAFLDVTMRLFLERMAKTEAPFSRVVALFGLYTFFYSQPKYTAPPLYSVSHISIPVDHYLSLKALPGVLTTEQLLPLQPRVICILSRLLTDQVFCILPRSELRPMNPGSLPREIYIEAGTVLPIDPNAPKKKGRPTKRDKAQKAKAALDGLDRWLEKTSCTTDGPREFNGMSFSAPMTHSLVKQAPAMAVVEYQVQKSQLLEYLDPADGRPSSGRTALKNASEQVVGRLKEAEELMPANETEAGAASSAVAGMQRIERVRGERGGVLSLLEGGGRV</sequence>
<gene>
    <name evidence="1" type="ORF">BDQ12DRAFT_608927</name>
</gene>
<dbReference type="STRING" id="68775.A0A5C3LVX1"/>
<dbReference type="Pfam" id="PF09808">
    <property type="entry name" value="SNAPC1"/>
    <property type="match status" value="1"/>
</dbReference>
<dbReference type="InterPro" id="IPR019188">
    <property type="entry name" value="SNAPC1"/>
</dbReference>
<evidence type="ECO:0000313" key="1">
    <source>
        <dbReference type="EMBL" id="TFK36865.1"/>
    </source>
</evidence>
<accession>A0A5C3LVX1</accession>
<organism evidence="1 2">
    <name type="scientific">Crucibulum laeve</name>
    <dbReference type="NCBI Taxonomy" id="68775"/>
    <lineage>
        <taxon>Eukaryota</taxon>
        <taxon>Fungi</taxon>
        <taxon>Dikarya</taxon>
        <taxon>Basidiomycota</taxon>
        <taxon>Agaricomycotina</taxon>
        <taxon>Agaricomycetes</taxon>
        <taxon>Agaricomycetidae</taxon>
        <taxon>Agaricales</taxon>
        <taxon>Agaricineae</taxon>
        <taxon>Nidulariaceae</taxon>
        <taxon>Crucibulum</taxon>
    </lineage>
</organism>
<name>A0A5C3LVX1_9AGAR</name>
<protein>
    <submittedName>
        <fullName evidence="1">Uncharacterized protein</fullName>
    </submittedName>
</protein>
<dbReference type="EMBL" id="ML213611">
    <property type="protein sequence ID" value="TFK36865.1"/>
    <property type="molecule type" value="Genomic_DNA"/>
</dbReference>
<dbReference type="Proteomes" id="UP000308652">
    <property type="component" value="Unassembled WGS sequence"/>
</dbReference>
<keyword evidence="2" id="KW-1185">Reference proteome</keyword>
<reference evidence="1 2" key="1">
    <citation type="journal article" date="2019" name="Nat. Ecol. Evol.">
        <title>Megaphylogeny resolves global patterns of mushroom evolution.</title>
        <authorList>
            <person name="Varga T."/>
            <person name="Krizsan K."/>
            <person name="Foldi C."/>
            <person name="Dima B."/>
            <person name="Sanchez-Garcia M."/>
            <person name="Sanchez-Ramirez S."/>
            <person name="Szollosi G.J."/>
            <person name="Szarkandi J.G."/>
            <person name="Papp V."/>
            <person name="Albert L."/>
            <person name="Andreopoulos W."/>
            <person name="Angelini C."/>
            <person name="Antonin V."/>
            <person name="Barry K.W."/>
            <person name="Bougher N.L."/>
            <person name="Buchanan P."/>
            <person name="Buyck B."/>
            <person name="Bense V."/>
            <person name="Catcheside P."/>
            <person name="Chovatia M."/>
            <person name="Cooper J."/>
            <person name="Damon W."/>
            <person name="Desjardin D."/>
            <person name="Finy P."/>
            <person name="Geml J."/>
            <person name="Haridas S."/>
            <person name="Hughes K."/>
            <person name="Justo A."/>
            <person name="Karasinski D."/>
            <person name="Kautmanova I."/>
            <person name="Kiss B."/>
            <person name="Kocsube S."/>
            <person name="Kotiranta H."/>
            <person name="LaButti K.M."/>
            <person name="Lechner B.E."/>
            <person name="Liimatainen K."/>
            <person name="Lipzen A."/>
            <person name="Lukacs Z."/>
            <person name="Mihaltcheva S."/>
            <person name="Morgado L.N."/>
            <person name="Niskanen T."/>
            <person name="Noordeloos M.E."/>
            <person name="Ohm R.A."/>
            <person name="Ortiz-Santana B."/>
            <person name="Ovrebo C."/>
            <person name="Racz N."/>
            <person name="Riley R."/>
            <person name="Savchenko A."/>
            <person name="Shiryaev A."/>
            <person name="Soop K."/>
            <person name="Spirin V."/>
            <person name="Szebenyi C."/>
            <person name="Tomsovsky M."/>
            <person name="Tulloss R.E."/>
            <person name="Uehling J."/>
            <person name="Grigoriev I.V."/>
            <person name="Vagvolgyi C."/>
            <person name="Papp T."/>
            <person name="Martin F.M."/>
            <person name="Miettinen O."/>
            <person name="Hibbett D.S."/>
            <person name="Nagy L.G."/>
        </authorList>
    </citation>
    <scope>NUCLEOTIDE SEQUENCE [LARGE SCALE GENOMIC DNA]</scope>
    <source>
        <strain evidence="1 2">CBS 166.37</strain>
    </source>
</reference>
<evidence type="ECO:0000313" key="2">
    <source>
        <dbReference type="Proteomes" id="UP000308652"/>
    </source>
</evidence>
<dbReference type="OrthoDB" id="3253083at2759"/>
<dbReference type="AlphaFoldDB" id="A0A5C3LVX1"/>
<proteinExistence type="predicted"/>